<gene>
    <name evidence="3" type="ORF">O3M35_003571</name>
</gene>
<feature type="coiled-coil region" evidence="1">
    <location>
        <begin position="72"/>
        <end position="99"/>
    </location>
</feature>
<evidence type="ECO:0000313" key="4">
    <source>
        <dbReference type="Proteomes" id="UP001461498"/>
    </source>
</evidence>
<comment type="caution">
    <text evidence="3">The sequence shown here is derived from an EMBL/GenBank/DDBJ whole genome shotgun (WGS) entry which is preliminary data.</text>
</comment>
<keyword evidence="4" id="KW-1185">Reference proteome</keyword>
<sequence length="303" mass="34976">MASLSFAWKLFNNKLDVPEIVTKFNLNISSLDIMHLLNDIKSKIDKNAIDMSEVKNSLSQTNSNLEKIITEHNVLRDEIINLREVVNKQEKEIKFLKNRFKENNLIIYKVNEPDNETYEALEEAVINIIGLQMETGIDSSDIIRIKRIGIKTKTGNKNRPILVKLATFKMMIQVLKNGKKLAGSNISVTPDFSAEVREVRKKLYPYLKSARECGNRAYMRDDKLFVNGKGYSLEEIKMECEKVSLKQSESEIDTSDKDSVVKEDNKLDRKVKTPNRKRGRINNGSLARWLQLEKKRNIDKIDK</sequence>
<dbReference type="Proteomes" id="UP001461498">
    <property type="component" value="Unassembled WGS sequence"/>
</dbReference>
<dbReference type="AlphaFoldDB" id="A0AAW1CJC0"/>
<evidence type="ECO:0008006" key="5">
    <source>
        <dbReference type="Google" id="ProtNLM"/>
    </source>
</evidence>
<organism evidence="3 4">
    <name type="scientific">Rhynocoris fuscipes</name>
    <dbReference type="NCBI Taxonomy" id="488301"/>
    <lineage>
        <taxon>Eukaryota</taxon>
        <taxon>Metazoa</taxon>
        <taxon>Ecdysozoa</taxon>
        <taxon>Arthropoda</taxon>
        <taxon>Hexapoda</taxon>
        <taxon>Insecta</taxon>
        <taxon>Pterygota</taxon>
        <taxon>Neoptera</taxon>
        <taxon>Paraneoptera</taxon>
        <taxon>Hemiptera</taxon>
        <taxon>Heteroptera</taxon>
        <taxon>Panheteroptera</taxon>
        <taxon>Cimicomorpha</taxon>
        <taxon>Reduviidae</taxon>
        <taxon>Harpactorinae</taxon>
        <taxon>Harpactorini</taxon>
        <taxon>Rhynocoris</taxon>
    </lineage>
</organism>
<evidence type="ECO:0000256" key="2">
    <source>
        <dbReference type="SAM" id="MobiDB-lite"/>
    </source>
</evidence>
<feature type="compositionally biased region" description="Basic and acidic residues" evidence="2">
    <location>
        <begin position="254"/>
        <end position="271"/>
    </location>
</feature>
<reference evidence="3 4" key="1">
    <citation type="submission" date="2022-12" db="EMBL/GenBank/DDBJ databases">
        <title>Chromosome-level genome assembly of true bugs.</title>
        <authorList>
            <person name="Ma L."/>
            <person name="Li H."/>
        </authorList>
    </citation>
    <scope>NUCLEOTIDE SEQUENCE [LARGE SCALE GENOMIC DNA]</scope>
    <source>
        <strain evidence="3">Lab_2022b</strain>
    </source>
</reference>
<evidence type="ECO:0000256" key="1">
    <source>
        <dbReference type="SAM" id="Coils"/>
    </source>
</evidence>
<proteinExistence type="predicted"/>
<keyword evidence="1" id="KW-0175">Coiled coil</keyword>
<evidence type="ECO:0000313" key="3">
    <source>
        <dbReference type="EMBL" id="KAK9499056.1"/>
    </source>
</evidence>
<accession>A0AAW1CJC0</accession>
<feature type="region of interest" description="Disordered" evidence="2">
    <location>
        <begin position="254"/>
        <end position="283"/>
    </location>
</feature>
<protein>
    <recommendedName>
        <fullName evidence="5">Endonuclease-reverse transcriptase</fullName>
    </recommendedName>
</protein>
<name>A0AAW1CJC0_9HEMI</name>
<dbReference type="Gene3D" id="3.30.70.1820">
    <property type="entry name" value="L1 transposable element, RRM domain"/>
    <property type="match status" value="1"/>
</dbReference>
<dbReference type="EMBL" id="JAPXFL010000012">
    <property type="protein sequence ID" value="KAK9499056.1"/>
    <property type="molecule type" value="Genomic_DNA"/>
</dbReference>